<dbReference type="Proteomes" id="UP000250166">
    <property type="component" value="Unassembled WGS sequence"/>
</dbReference>
<dbReference type="PANTHER" id="PTHR11049:SF16">
    <property type="entry name" value="PROTEIN VDLD"/>
    <property type="match status" value="1"/>
</dbReference>
<evidence type="ECO:0000256" key="2">
    <source>
        <dbReference type="ARBA" id="ARBA00022801"/>
    </source>
</evidence>
<keyword evidence="2 3" id="KW-0378">Hydrolase</keyword>
<evidence type="ECO:0000259" key="4">
    <source>
        <dbReference type="PROSITE" id="PS51770"/>
    </source>
</evidence>
<dbReference type="GO" id="GO:0052816">
    <property type="term" value="F:long-chain fatty acyl-CoA hydrolase activity"/>
    <property type="evidence" value="ECO:0007669"/>
    <property type="project" value="TreeGrafter"/>
</dbReference>
<dbReference type="Gene3D" id="3.10.129.10">
    <property type="entry name" value="Hotdog Thioesterase"/>
    <property type="match status" value="1"/>
</dbReference>
<accession>A0A2X3DE85</accession>
<dbReference type="InterPro" id="IPR040170">
    <property type="entry name" value="Cytosol_ACT"/>
</dbReference>
<dbReference type="InterPro" id="IPR006683">
    <property type="entry name" value="Thioestr_dom"/>
</dbReference>
<dbReference type="SUPFAM" id="SSF54637">
    <property type="entry name" value="Thioesterase/thiol ester dehydrase-isomerase"/>
    <property type="match status" value="1"/>
</dbReference>
<proteinExistence type="inferred from homology"/>
<dbReference type="EC" id="3.1.2.-" evidence="5"/>
<name>A0A2X3DE85_9HELI</name>
<dbReference type="InterPro" id="IPR029069">
    <property type="entry name" value="HotDog_dom_sf"/>
</dbReference>
<evidence type="ECO:0000256" key="1">
    <source>
        <dbReference type="ARBA" id="ARBA00010458"/>
    </source>
</evidence>
<evidence type="ECO:0000313" key="6">
    <source>
        <dbReference type="Proteomes" id="UP000250166"/>
    </source>
</evidence>
<dbReference type="Pfam" id="PF03061">
    <property type="entry name" value="4HBT"/>
    <property type="match status" value="1"/>
</dbReference>
<dbReference type="PANTHER" id="PTHR11049">
    <property type="entry name" value="ACYL COENZYME A THIOESTER HYDROLASE"/>
    <property type="match status" value="1"/>
</dbReference>
<dbReference type="RefSeq" id="WP_023946789.1">
    <property type="nucleotide sequence ID" value="NZ_JAERIV010000001.1"/>
</dbReference>
<dbReference type="EMBL" id="UAWL01000006">
    <property type="protein sequence ID" value="SQB97829.1"/>
    <property type="molecule type" value="Genomic_DNA"/>
</dbReference>
<reference evidence="5 6" key="1">
    <citation type="submission" date="2018-06" db="EMBL/GenBank/DDBJ databases">
        <authorList>
            <consortium name="Pathogen Informatics"/>
            <person name="Doyle S."/>
        </authorList>
    </citation>
    <scope>NUCLEOTIDE SEQUENCE [LARGE SCALE GENOMIC DNA]</scope>
    <source>
        <strain evidence="5 6">NCTC13102</strain>
    </source>
</reference>
<dbReference type="GO" id="GO:0006637">
    <property type="term" value="P:acyl-CoA metabolic process"/>
    <property type="evidence" value="ECO:0007669"/>
    <property type="project" value="TreeGrafter"/>
</dbReference>
<dbReference type="AlphaFoldDB" id="A0A2X3DE85"/>
<sequence length="156" mass="17591">MESESHLEKAMDNRYLTMNVLVTPSMANFSGLMHGGELLKLLDQVAYACGTRYCGIGVITMSVESVVFRQPIPIGTLLTFLASVNYTGRTSCEIGIKVISENIKEQYVTHCVSCYFTMVAFQDGKTMPIPPLEPRTAIEKRRYQDALKRREQRSKK</sequence>
<organism evidence="5 6">
    <name type="scientific">Helicobacter fennelliae</name>
    <dbReference type="NCBI Taxonomy" id="215"/>
    <lineage>
        <taxon>Bacteria</taxon>
        <taxon>Pseudomonadati</taxon>
        <taxon>Campylobacterota</taxon>
        <taxon>Epsilonproteobacteria</taxon>
        <taxon>Campylobacterales</taxon>
        <taxon>Helicobacteraceae</taxon>
        <taxon>Helicobacter</taxon>
    </lineage>
</organism>
<dbReference type="PROSITE" id="PS51770">
    <property type="entry name" value="HOTDOG_ACOT"/>
    <property type="match status" value="1"/>
</dbReference>
<evidence type="ECO:0000256" key="3">
    <source>
        <dbReference type="PROSITE-ProRule" id="PRU01106"/>
    </source>
</evidence>
<gene>
    <name evidence="5" type="ORF">NCTC13102_00373</name>
</gene>
<dbReference type="CDD" id="cd03442">
    <property type="entry name" value="BFIT_BACH"/>
    <property type="match status" value="1"/>
</dbReference>
<dbReference type="InterPro" id="IPR033120">
    <property type="entry name" value="HOTDOG_ACOT"/>
</dbReference>
<feature type="domain" description="HotDog ACOT-type" evidence="4">
    <location>
        <begin position="12"/>
        <end position="124"/>
    </location>
</feature>
<dbReference type="GO" id="GO:0005829">
    <property type="term" value="C:cytosol"/>
    <property type="evidence" value="ECO:0007669"/>
    <property type="project" value="TreeGrafter"/>
</dbReference>
<comment type="similarity">
    <text evidence="1">Belongs to the acyl coenzyme A hydrolase family.</text>
</comment>
<protein>
    <submittedName>
        <fullName evidence="5">Acyl-CoA thioester hydrolase</fullName>
        <ecNumber evidence="5">3.1.2.-</ecNumber>
    </submittedName>
</protein>
<evidence type="ECO:0000313" key="5">
    <source>
        <dbReference type="EMBL" id="SQB97829.1"/>
    </source>
</evidence>